<evidence type="ECO:0000313" key="1">
    <source>
        <dbReference type="EMBL" id="KKL06649.1"/>
    </source>
</evidence>
<dbReference type="InterPro" id="IPR005883">
    <property type="entry name" value="PilM"/>
</dbReference>
<gene>
    <name evidence="1" type="ORF">LCGC14_2593900</name>
</gene>
<accession>A0A0F9AAS0</accession>
<proteinExistence type="predicted"/>
<sequence>MLNLFRKGNCGLIGLDVGAEGIRMLQLERSKVRFGVVAAARWHYPPNALAGDMDPAERRRLAAGAIDEMLKKGCFRGRNVVSCIRSDSMSVKNVRLPHMSPEELAGAVEFECQERFGFEVTSDRIHYIEAGEVRQGTETRDEVILMAVTEEVIEEHLEMLAEMHLRSVHIDAESTALFRAYQRLLRRAQDEASVTVVVDIGLTSTRVMVARGPTIVLIKTVDIAGHTFNESVAKELGLG</sequence>
<dbReference type="AlphaFoldDB" id="A0A0F9AAS0"/>
<dbReference type="PANTHER" id="PTHR32432">
    <property type="entry name" value="CELL DIVISION PROTEIN FTSA-RELATED"/>
    <property type="match status" value="1"/>
</dbReference>
<reference evidence="1" key="1">
    <citation type="journal article" date="2015" name="Nature">
        <title>Complex archaea that bridge the gap between prokaryotes and eukaryotes.</title>
        <authorList>
            <person name="Spang A."/>
            <person name="Saw J.H."/>
            <person name="Jorgensen S.L."/>
            <person name="Zaremba-Niedzwiedzka K."/>
            <person name="Martijn J."/>
            <person name="Lind A.E."/>
            <person name="van Eijk R."/>
            <person name="Schleper C."/>
            <person name="Guy L."/>
            <person name="Ettema T.J."/>
        </authorList>
    </citation>
    <scope>NUCLEOTIDE SEQUENCE</scope>
</reference>
<comment type="caution">
    <text evidence="1">The sequence shown here is derived from an EMBL/GenBank/DDBJ whole genome shotgun (WGS) entry which is preliminary data.</text>
</comment>
<protein>
    <recommendedName>
        <fullName evidence="2">SHS2 domain-containing protein</fullName>
    </recommendedName>
</protein>
<dbReference type="InterPro" id="IPR043129">
    <property type="entry name" value="ATPase_NBD"/>
</dbReference>
<dbReference type="EMBL" id="LAZR01043618">
    <property type="protein sequence ID" value="KKL06649.1"/>
    <property type="molecule type" value="Genomic_DNA"/>
</dbReference>
<dbReference type="SUPFAM" id="SSF53067">
    <property type="entry name" value="Actin-like ATPase domain"/>
    <property type="match status" value="1"/>
</dbReference>
<evidence type="ECO:0008006" key="2">
    <source>
        <dbReference type="Google" id="ProtNLM"/>
    </source>
</evidence>
<feature type="non-terminal residue" evidence="1">
    <location>
        <position position="239"/>
    </location>
</feature>
<dbReference type="Pfam" id="PF11104">
    <property type="entry name" value="PilM_2"/>
    <property type="match status" value="1"/>
</dbReference>
<organism evidence="1">
    <name type="scientific">marine sediment metagenome</name>
    <dbReference type="NCBI Taxonomy" id="412755"/>
    <lineage>
        <taxon>unclassified sequences</taxon>
        <taxon>metagenomes</taxon>
        <taxon>ecological metagenomes</taxon>
    </lineage>
</organism>
<dbReference type="InterPro" id="IPR050696">
    <property type="entry name" value="FtsA/MreB"/>
</dbReference>
<dbReference type="Gene3D" id="3.30.420.40">
    <property type="match status" value="2"/>
</dbReference>
<name>A0A0F9AAS0_9ZZZZ</name>
<dbReference type="PANTHER" id="PTHR32432:SF3">
    <property type="entry name" value="ETHANOLAMINE UTILIZATION PROTEIN EUTJ"/>
    <property type="match status" value="1"/>
</dbReference>